<dbReference type="RefSeq" id="WP_172191154.1">
    <property type="nucleotide sequence ID" value="NZ_CAWPPK010000025.1"/>
</dbReference>
<evidence type="ECO:0000259" key="7">
    <source>
        <dbReference type="PROSITE" id="PS50109"/>
    </source>
</evidence>
<dbReference type="SUPFAM" id="SSF47384">
    <property type="entry name" value="Homodimeric domain of signal transducing histidine kinase"/>
    <property type="match status" value="1"/>
</dbReference>
<dbReference type="SMART" id="SM00388">
    <property type="entry name" value="HisKA"/>
    <property type="match status" value="1"/>
</dbReference>
<dbReference type="InterPro" id="IPR013656">
    <property type="entry name" value="PAS_4"/>
</dbReference>
<organism evidence="8 9">
    <name type="scientific">Microcoleus asticus IPMA8</name>
    <dbReference type="NCBI Taxonomy" id="2563858"/>
    <lineage>
        <taxon>Bacteria</taxon>
        <taxon>Bacillati</taxon>
        <taxon>Cyanobacteriota</taxon>
        <taxon>Cyanophyceae</taxon>
        <taxon>Oscillatoriophycideae</taxon>
        <taxon>Oscillatoriales</taxon>
        <taxon>Microcoleaceae</taxon>
        <taxon>Microcoleus</taxon>
        <taxon>Microcoleus asticus</taxon>
    </lineage>
</organism>
<proteinExistence type="predicted"/>
<dbReference type="PRINTS" id="PR00344">
    <property type="entry name" value="BCTRLSENSOR"/>
</dbReference>
<name>A0ABX2D5P6_9CYAN</name>
<dbReference type="SUPFAM" id="SSF55785">
    <property type="entry name" value="PYP-like sensor domain (PAS domain)"/>
    <property type="match status" value="1"/>
</dbReference>
<dbReference type="InterPro" id="IPR005467">
    <property type="entry name" value="His_kinase_dom"/>
</dbReference>
<dbReference type="CDD" id="cd16922">
    <property type="entry name" value="HATPase_EvgS-ArcB-TorS-like"/>
    <property type="match status" value="1"/>
</dbReference>
<keyword evidence="6" id="KW-0902">Two-component regulatory system</keyword>
<dbReference type="SMART" id="SM00387">
    <property type="entry name" value="HATPase_c"/>
    <property type="match status" value="1"/>
</dbReference>
<dbReference type="InterPro" id="IPR003661">
    <property type="entry name" value="HisK_dim/P_dom"/>
</dbReference>
<evidence type="ECO:0000256" key="5">
    <source>
        <dbReference type="ARBA" id="ARBA00022777"/>
    </source>
</evidence>
<comment type="catalytic activity">
    <reaction evidence="1">
        <text>ATP + protein L-histidine = ADP + protein N-phospho-L-histidine.</text>
        <dbReference type="EC" id="2.7.13.3"/>
    </reaction>
</comment>
<dbReference type="EMBL" id="SRRZ01000120">
    <property type="protein sequence ID" value="NQE37262.1"/>
    <property type="molecule type" value="Genomic_DNA"/>
</dbReference>
<dbReference type="InterPro" id="IPR003018">
    <property type="entry name" value="GAF"/>
</dbReference>
<dbReference type="Pfam" id="PF02518">
    <property type="entry name" value="HATPase_c"/>
    <property type="match status" value="1"/>
</dbReference>
<evidence type="ECO:0000256" key="3">
    <source>
        <dbReference type="ARBA" id="ARBA00022553"/>
    </source>
</evidence>
<dbReference type="InterPro" id="IPR004358">
    <property type="entry name" value="Sig_transdc_His_kin-like_C"/>
</dbReference>
<accession>A0ABX2D5P6</accession>
<evidence type="ECO:0000256" key="6">
    <source>
        <dbReference type="ARBA" id="ARBA00023012"/>
    </source>
</evidence>
<dbReference type="InterPro" id="IPR036097">
    <property type="entry name" value="HisK_dim/P_sf"/>
</dbReference>
<gene>
    <name evidence="8" type="primary">barA_8</name>
    <name evidence="8" type="ORF">E5S67_05031</name>
</gene>
<dbReference type="InterPro" id="IPR050736">
    <property type="entry name" value="Sensor_HK_Regulatory"/>
</dbReference>
<dbReference type="Pfam" id="PF00512">
    <property type="entry name" value="HisKA"/>
    <property type="match status" value="1"/>
</dbReference>
<dbReference type="CDD" id="cd00082">
    <property type="entry name" value="HisKA"/>
    <property type="match status" value="1"/>
</dbReference>
<keyword evidence="4 8" id="KW-0808">Transferase</keyword>
<dbReference type="PANTHER" id="PTHR43711:SF1">
    <property type="entry name" value="HISTIDINE KINASE 1"/>
    <property type="match status" value="1"/>
</dbReference>
<dbReference type="Gene3D" id="3.30.450.20">
    <property type="entry name" value="PAS domain"/>
    <property type="match status" value="1"/>
</dbReference>
<dbReference type="Proteomes" id="UP000702425">
    <property type="component" value="Unassembled WGS sequence"/>
</dbReference>
<keyword evidence="5 8" id="KW-0418">Kinase</keyword>
<comment type="caution">
    <text evidence="8">The sequence shown here is derived from an EMBL/GenBank/DDBJ whole genome shotgun (WGS) entry which is preliminary data.</text>
</comment>
<dbReference type="GO" id="GO:0004673">
    <property type="term" value="F:protein histidine kinase activity"/>
    <property type="evidence" value="ECO:0007669"/>
    <property type="project" value="UniProtKB-EC"/>
</dbReference>
<reference evidence="8 9" key="1">
    <citation type="journal article" date="2020" name="Sci. Rep.">
        <title>A novel cyanobacterial geosmin producer, revising GeoA distribution and dispersion patterns in Bacteria.</title>
        <authorList>
            <person name="Churro C."/>
            <person name="Semedo-Aguiar A.P."/>
            <person name="Silva A.D."/>
            <person name="Pereira-Leal J.B."/>
            <person name="Leite R.B."/>
        </authorList>
    </citation>
    <scope>NUCLEOTIDE SEQUENCE [LARGE SCALE GENOMIC DNA]</scope>
    <source>
        <strain evidence="8 9">IPMA8</strain>
    </source>
</reference>
<sequence>MDSNTDFRRSSLASTAFFQELGAELVFTQDASGRYLSFYWQKAEQYNLTAEQIVDRPLSETLQPIAHEPYLDILQRALETLVPQRFSYPFCHAGQYFLFDLTLTPAIDSNGKAAKVLVMGRLLSDKPTDRPPDSPEFMLYRALPSPSDAHQQMMLSASRIPGRSLPPYSEIDRKTISQIAQNLHKTLDLETIWQQTVNSLGQVLNASRCIICSYTKDSENLEISPFLASENQQNYSAAAAELQHSIASDRSPPLSPAQIENLQSKTFKVVAEYRQEPYSSMLGLELRAAEQQGWIQTLATLKPVAVDYASPIADPFHRHSVLVAATSHEDQPNALICLHRCGSSPKWSPVELEFARELVAQVGSAIAHATLYQELEQARAEAVALSQLKSQFLANTSHELRTPLNGILGFLKLLVDGMADDPEEAHQFIEEAYRSAVHLFNVINDILDVAKIEAGKMELDLAPVQLGELLQQVENFTRVQVEQKRLQFQIQKPAVEDEIIVYGNYQRLLQVILNLTGNAIKFTGEGGIRISAEVIKKKVTVDNQQFPGMVKIRVADTGIGVSLDKQDKLFESFFQVDGDRTRQYGGTGLGLAISQKLVEAMGGTVNFYSMGEGLGSTVTFTVPLYQEPLLKN</sequence>
<keyword evidence="9" id="KW-1185">Reference proteome</keyword>
<dbReference type="Pfam" id="PF08448">
    <property type="entry name" value="PAS_4"/>
    <property type="match status" value="1"/>
</dbReference>
<dbReference type="PANTHER" id="PTHR43711">
    <property type="entry name" value="TWO-COMPONENT HISTIDINE KINASE"/>
    <property type="match status" value="1"/>
</dbReference>
<dbReference type="InterPro" id="IPR035965">
    <property type="entry name" value="PAS-like_dom_sf"/>
</dbReference>
<dbReference type="Gene3D" id="3.30.565.10">
    <property type="entry name" value="Histidine kinase-like ATPase, C-terminal domain"/>
    <property type="match status" value="1"/>
</dbReference>
<evidence type="ECO:0000256" key="1">
    <source>
        <dbReference type="ARBA" id="ARBA00000085"/>
    </source>
</evidence>
<keyword evidence="3" id="KW-0597">Phosphoprotein</keyword>
<dbReference type="Pfam" id="PF01590">
    <property type="entry name" value="GAF"/>
    <property type="match status" value="1"/>
</dbReference>
<protein>
    <recommendedName>
        <fullName evidence="2">histidine kinase</fullName>
        <ecNumber evidence="2">2.7.13.3</ecNumber>
    </recommendedName>
</protein>
<evidence type="ECO:0000256" key="2">
    <source>
        <dbReference type="ARBA" id="ARBA00012438"/>
    </source>
</evidence>
<dbReference type="InterPro" id="IPR036890">
    <property type="entry name" value="HATPase_C_sf"/>
</dbReference>
<dbReference type="SUPFAM" id="SSF55874">
    <property type="entry name" value="ATPase domain of HSP90 chaperone/DNA topoisomerase II/histidine kinase"/>
    <property type="match status" value="1"/>
</dbReference>
<dbReference type="PROSITE" id="PS50109">
    <property type="entry name" value="HIS_KIN"/>
    <property type="match status" value="1"/>
</dbReference>
<dbReference type="Gene3D" id="1.10.287.130">
    <property type="match status" value="1"/>
</dbReference>
<dbReference type="InterPro" id="IPR003594">
    <property type="entry name" value="HATPase_dom"/>
</dbReference>
<evidence type="ECO:0000313" key="8">
    <source>
        <dbReference type="EMBL" id="NQE37262.1"/>
    </source>
</evidence>
<feature type="domain" description="Histidine kinase" evidence="7">
    <location>
        <begin position="395"/>
        <end position="626"/>
    </location>
</feature>
<evidence type="ECO:0000256" key="4">
    <source>
        <dbReference type="ARBA" id="ARBA00022679"/>
    </source>
</evidence>
<dbReference type="InterPro" id="IPR029016">
    <property type="entry name" value="GAF-like_dom_sf"/>
</dbReference>
<evidence type="ECO:0000313" key="9">
    <source>
        <dbReference type="Proteomes" id="UP000702425"/>
    </source>
</evidence>
<dbReference type="Gene3D" id="3.30.450.40">
    <property type="match status" value="1"/>
</dbReference>
<dbReference type="EC" id="2.7.13.3" evidence="2"/>
<dbReference type="SUPFAM" id="SSF55781">
    <property type="entry name" value="GAF domain-like"/>
    <property type="match status" value="1"/>
</dbReference>
<dbReference type="SMART" id="SM00065">
    <property type="entry name" value="GAF"/>
    <property type="match status" value="1"/>
</dbReference>